<dbReference type="InterPro" id="IPR026026">
    <property type="entry name" value="HIT_Hint"/>
</dbReference>
<comment type="caution">
    <text evidence="1">Lacks conserved residue(s) required for the propagation of feature annotation.</text>
</comment>
<evidence type="ECO:0000256" key="1">
    <source>
        <dbReference type="PROSITE-ProRule" id="PRU00464"/>
    </source>
</evidence>
<protein>
    <recommendedName>
        <fullName evidence="2">HIT domain-containing protein</fullName>
    </recommendedName>
</protein>
<dbReference type="InterPro" id="IPR011146">
    <property type="entry name" value="HIT-like"/>
</dbReference>
<dbReference type="InterPro" id="IPR036265">
    <property type="entry name" value="HIT-like_sf"/>
</dbReference>
<gene>
    <name evidence="3" type="ORF">GCM10011335_05630</name>
</gene>
<reference evidence="3" key="2">
    <citation type="submission" date="2020-09" db="EMBL/GenBank/DDBJ databases">
        <authorList>
            <person name="Sun Q."/>
            <person name="Zhou Y."/>
        </authorList>
    </citation>
    <scope>NUCLEOTIDE SEQUENCE</scope>
    <source>
        <strain evidence="3">CGMCC 1.15493</strain>
    </source>
</reference>
<dbReference type="GO" id="GO:0003824">
    <property type="term" value="F:catalytic activity"/>
    <property type="evidence" value="ECO:0007669"/>
    <property type="project" value="InterPro"/>
</dbReference>
<keyword evidence="4" id="KW-1185">Reference proteome</keyword>
<dbReference type="PIRSF" id="PIRSF000714">
    <property type="entry name" value="HIT"/>
    <property type="match status" value="1"/>
</dbReference>
<evidence type="ECO:0000259" key="2">
    <source>
        <dbReference type="PROSITE" id="PS51084"/>
    </source>
</evidence>
<dbReference type="Proteomes" id="UP000613160">
    <property type="component" value="Unassembled WGS sequence"/>
</dbReference>
<accession>A0A916XSS3</accession>
<dbReference type="SUPFAM" id="SSF54197">
    <property type="entry name" value="HIT-like"/>
    <property type="match status" value="1"/>
</dbReference>
<name>A0A916XSS3_9HYPH</name>
<dbReference type="PROSITE" id="PS51084">
    <property type="entry name" value="HIT_2"/>
    <property type="match status" value="1"/>
</dbReference>
<organism evidence="3 4">
    <name type="scientific">Aureimonas glaciei</name>
    <dbReference type="NCBI Taxonomy" id="1776957"/>
    <lineage>
        <taxon>Bacteria</taxon>
        <taxon>Pseudomonadati</taxon>
        <taxon>Pseudomonadota</taxon>
        <taxon>Alphaproteobacteria</taxon>
        <taxon>Hyphomicrobiales</taxon>
        <taxon>Aurantimonadaceae</taxon>
        <taxon>Aureimonas</taxon>
    </lineage>
</organism>
<reference evidence="3" key="1">
    <citation type="journal article" date="2014" name="Int. J. Syst. Evol. Microbiol.">
        <title>Complete genome sequence of Corynebacterium casei LMG S-19264T (=DSM 44701T), isolated from a smear-ripened cheese.</title>
        <authorList>
            <consortium name="US DOE Joint Genome Institute (JGI-PGF)"/>
            <person name="Walter F."/>
            <person name="Albersmeier A."/>
            <person name="Kalinowski J."/>
            <person name="Ruckert C."/>
        </authorList>
    </citation>
    <scope>NUCLEOTIDE SEQUENCE</scope>
    <source>
        <strain evidence="3">CGMCC 1.15493</strain>
    </source>
</reference>
<dbReference type="Pfam" id="PF01230">
    <property type="entry name" value="HIT"/>
    <property type="match status" value="1"/>
</dbReference>
<feature type="domain" description="HIT" evidence="2">
    <location>
        <begin position="36"/>
        <end position="105"/>
    </location>
</feature>
<evidence type="ECO:0000313" key="3">
    <source>
        <dbReference type="EMBL" id="GGD05589.1"/>
    </source>
</evidence>
<dbReference type="RefSeq" id="WP_188849294.1">
    <property type="nucleotide sequence ID" value="NZ_BMJJ01000001.1"/>
</dbReference>
<evidence type="ECO:0000313" key="4">
    <source>
        <dbReference type="Proteomes" id="UP000613160"/>
    </source>
</evidence>
<dbReference type="EMBL" id="BMJJ01000001">
    <property type="protein sequence ID" value="GGD05589.1"/>
    <property type="molecule type" value="Genomic_DNA"/>
</dbReference>
<sequence length="137" mass="15463">MHPFALDPRLDRDTLPVMSLGLCDLRLMNDSRWPWLILVPKRPGITEMHDLTPLDQTMLTFETALVADCMKKTLNAAKLNIGMLGNVVPMLHLHIIAREPGDPNWPGPVWGVGTREPYGDDEAARLVDLFRERVLCP</sequence>
<dbReference type="Gene3D" id="3.30.428.10">
    <property type="entry name" value="HIT-like"/>
    <property type="match status" value="1"/>
</dbReference>
<proteinExistence type="predicted"/>
<dbReference type="AlphaFoldDB" id="A0A916XSS3"/>
<comment type="caution">
    <text evidence="3">The sequence shown here is derived from an EMBL/GenBank/DDBJ whole genome shotgun (WGS) entry which is preliminary data.</text>
</comment>